<dbReference type="RefSeq" id="WP_089556558.1">
    <property type="nucleotide sequence ID" value="NZ_CP022474.1"/>
</dbReference>
<dbReference type="AlphaFoldDB" id="A0AAC9UMG6"/>
<sequence>MKKLKDFQFGYADAEKEFTRIPEIFDESFYDYRQIAQKLIEKDSFLLVGRKGVGKSAVNARIRYLSTTKNNLNAFPLQLNDFEYTTFGKTSVDRNVIGTQKYKDSWDFFMLVTIIKFLYNNVKITESVELNKIIEVLEQLGFKIKNNLKYKQTVTRLSKIKVGAASAAIELAFENLKTEKPDTFQEIMSLLNEEMYDAIETTYTPTKEIIIMIDGVDDILRLRKNQLDILSSLIRSVDYLNDKFFKDGIKIKITVCIREDILIKITDPDLNKIKRDGSLTIDWSQDTDGLKKVVALRFKFSGINSEDSESYWYEIFPKEMQNKDSWEHVLEYTLYKPRDVLQFLKSCQELYPENAKLSFKQVSDALKAYSKDYFIEEMKNEVTGFVSEQLIILLPVIFQRLGSNQFSYSEFRRNFDEQSTTKIKNSEEVKLLLALLFESGYVGQLIKNKSKYGRETTSVIFKYRNPGSQVDFNQTFIIHKGIQKGLGIKLN</sequence>
<protein>
    <submittedName>
        <fullName evidence="1">Uncharacterized protein</fullName>
    </submittedName>
</protein>
<dbReference type="NCBIfam" id="NF047389">
    <property type="entry name" value="ATPase_Sll1717"/>
    <property type="match status" value="1"/>
</dbReference>
<evidence type="ECO:0000313" key="1">
    <source>
        <dbReference type="EMBL" id="ASN59848.1"/>
    </source>
</evidence>
<organism evidence="1 2">
    <name type="scientific">Latilactobacillus curvatus</name>
    <name type="common">Lactobacillus curvatus</name>
    <dbReference type="NCBI Taxonomy" id="28038"/>
    <lineage>
        <taxon>Bacteria</taxon>
        <taxon>Bacillati</taxon>
        <taxon>Bacillota</taxon>
        <taxon>Bacilli</taxon>
        <taxon>Lactobacillales</taxon>
        <taxon>Lactobacillaceae</taxon>
        <taxon>Latilactobacillus</taxon>
    </lineage>
</organism>
<dbReference type="InterPro" id="IPR059206">
    <property type="entry name" value="Sll1717-like"/>
</dbReference>
<name>A0AAC9UMG6_LATCU</name>
<gene>
    <name evidence="1" type="ORF">CG419_04055</name>
</gene>
<reference evidence="1 2" key="1">
    <citation type="submission" date="2017-07" db="EMBL/GenBank/DDBJ databases">
        <title>Lactobacillus curvatus MRS6 whole genome.</title>
        <authorList>
            <person name="Jans C."/>
            <person name="Lagler S."/>
            <person name="Lacroix C."/>
            <person name="Meile L."/>
            <person name="Stevens M.J.A."/>
        </authorList>
    </citation>
    <scope>NUCLEOTIDE SEQUENCE [LARGE SCALE GENOMIC DNA]</scope>
    <source>
        <strain evidence="1 2">MRS6</strain>
    </source>
</reference>
<dbReference type="Proteomes" id="UP000199749">
    <property type="component" value="Chromosome"/>
</dbReference>
<dbReference type="EMBL" id="CP022474">
    <property type="protein sequence ID" value="ASN59848.1"/>
    <property type="molecule type" value="Genomic_DNA"/>
</dbReference>
<proteinExistence type="predicted"/>
<evidence type="ECO:0000313" key="2">
    <source>
        <dbReference type="Proteomes" id="UP000199749"/>
    </source>
</evidence>
<accession>A0AAC9UMG6</accession>